<dbReference type="InterPro" id="IPR012908">
    <property type="entry name" value="PGAP1-ab_dom-like"/>
</dbReference>
<dbReference type="PANTHER" id="PTHR37946:SF1">
    <property type="entry name" value="SLL1969 PROTEIN"/>
    <property type="match status" value="1"/>
</dbReference>
<proteinExistence type="predicted"/>
<organism evidence="2">
    <name type="scientific">Rhodothermus marinus</name>
    <name type="common">Rhodothermus obamensis</name>
    <dbReference type="NCBI Taxonomy" id="29549"/>
    <lineage>
        <taxon>Bacteria</taxon>
        <taxon>Pseudomonadati</taxon>
        <taxon>Rhodothermota</taxon>
        <taxon>Rhodothermia</taxon>
        <taxon>Rhodothermales</taxon>
        <taxon>Rhodothermaceae</taxon>
        <taxon>Rhodothermus</taxon>
    </lineage>
</organism>
<dbReference type="Pfam" id="PF07819">
    <property type="entry name" value="PGAP1"/>
    <property type="match status" value="1"/>
</dbReference>
<dbReference type="EMBL" id="DSGB01000002">
    <property type="protein sequence ID" value="HER95206.1"/>
    <property type="molecule type" value="Genomic_DNA"/>
</dbReference>
<evidence type="ECO:0000313" key="2">
    <source>
        <dbReference type="EMBL" id="HER95206.1"/>
    </source>
</evidence>
<dbReference type="Gene3D" id="3.40.50.1820">
    <property type="entry name" value="alpha/beta hydrolase"/>
    <property type="match status" value="1"/>
</dbReference>
<reference evidence="2" key="1">
    <citation type="journal article" date="2020" name="mSystems">
        <title>Genome- and Community-Level Interaction Insights into Carbon Utilization and Element Cycling Functions of Hydrothermarchaeota in Hydrothermal Sediment.</title>
        <authorList>
            <person name="Zhou Z."/>
            <person name="Liu Y."/>
            <person name="Xu W."/>
            <person name="Pan J."/>
            <person name="Luo Z.H."/>
            <person name="Li M."/>
        </authorList>
    </citation>
    <scope>NUCLEOTIDE SEQUENCE [LARGE SCALE GENOMIC DNA]</scope>
    <source>
        <strain evidence="2">SpSt-143</strain>
    </source>
</reference>
<gene>
    <name evidence="2" type="ORF">ENO59_01600</name>
</gene>
<feature type="domain" description="GPI inositol-deacylase PGAP1-like alpha/beta" evidence="1">
    <location>
        <begin position="72"/>
        <end position="118"/>
    </location>
</feature>
<dbReference type="SUPFAM" id="SSF53474">
    <property type="entry name" value="alpha/beta-Hydrolases"/>
    <property type="match status" value="1"/>
</dbReference>
<dbReference type="AlphaFoldDB" id="A0A7V2AYZ1"/>
<evidence type="ECO:0000259" key="1">
    <source>
        <dbReference type="Pfam" id="PF07819"/>
    </source>
</evidence>
<protein>
    <submittedName>
        <fullName evidence="2">Esterase</fullName>
    </submittedName>
</protein>
<name>A0A7V2AYZ1_RHOMR</name>
<dbReference type="PANTHER" id="PTHR37946">
    <property type="entry name" value="SLL1969 PROTEIN"/>
    <property type="match status" value="1"/>
</dbReference>
<accession>A0A7V2AYZ1</accession>
<sequence length="271" mass="30229">MKTGVPWLRYPVLLLHGLGALPLIGRQGQLEPIARFLCRYGIRAYAPVVAPYAPIAQRAHFWRRHLQALLETTRAPKVHLIAHSMGGLDARYLISCLDGYRHVTALITLSTPHHGSSLAYLLLQRPALTQRLVAQLAHRLSHWVLPEAPAALLEALECLTPAYVTEIFNPQVPNHPDVHYISWAGMAGPSTNVPITPCIAPLARYIYRHEGRNDGYVAVRSARWGRFMGTLPADHLRQIGLHLGPGAPFNAKAFFLYLCQWLHHTLEAAID</sequence>
<comment type="caution">
    <text evidence="2">The sequence shown here is derived from an EMBL/GenBank/DDBJ whole genome shotgun (WGS) entry which is preliminary data.</text>
</comment>
<dbReference type="GO" id="GO:0016788">
    <property type="term" value="F:hydrolase activity, acting on ester bonds"/>
    <property type="evidence" value="ECO:0007669"/>
    <property type="project" value="InterPro"/>
</dbReference>
<dbReference type="InterPro" id="IPR029058">
    <property type="entry name" value="AB_hydrolase_fold"/>
</dbReference>